<dbReference type="RefSeq" id="WP_184553917.1">
    <property type="nucleotide sequence ID" value="NZ_BAAARS010000001.1"/>
</dbReference>
<evidence type="ECO:0000256" key="1">
    <source>
        <dbReference type="SAM" id="MobiDB-lite"/>
    </source>
</evidence>
<name>A0A7W9WEH9_9ACTN</name>
<dbReference type="Gene3D" id="3.90.180.10">
    <property type="entry name" value="Medium-chain alcohol dehydrogenases, catalytic domain"/>
    <property type="match status" value="1"/>
</dbReference>
<reference evidence="2 3" key="1">
    <citation type="submission" date="2020-08" db="EMBL/GenBank/DDBJ databases">
        <title>Genomic Encyclopedia of Type Strains, Phase IV (KMG-IV): sequencing the most valuable type-strain genomes for metagenomic binning, comparative biology and taxonomic classification.</title>
        <authorList>
            <person name="Goeker M."/>
        </authorList>
    </citation>
    <scope>NUCLEOTIDE SEQUENCE [LARGE SCALE GENOMIC DNA]</scope>
    <source>
        <strain evidence="2 3">DSM 43350</strain>
    </source>
</reference>
<dbReference type="AlphaFoldDB" id="A0A7W9WEH9"/>
<dbReference type="InterPro" id="IPR051397">
    <property type="entry name" value="Zn-ADH-like_protein"/>
</dbReference>
<dbReference type="PANTHER" id="PTHR43677">
    <property type="entry name" value="SHORT-CHAIN DEHYDROGENASE/REDUCTASE"/>
    <property type="match status" value="1"/>
</dbReference>
<organism evidence="2 3">
    <name type="scientific">Streptomyces paradoxus</name>
    <dbReference type="NCBI Taxonomy" id="66375"/>
    <lineage>
        <taxon>Bacteria</taxon>
        <taxon>Bacillati</taxon>
        <taxon>Actinomycetota</taxon>
        <taxon>Actinomycetes</taxon>
        <taxon>Kitasatosporales</taxon>
        <taxon>Streptomycetaceae</taxon>
        <taxon>Streptomyces</taxon>
    </lineage>
</organism>
<accession>A0A7W9WEH9</accession>
<feature type="region of interest" description="Disordered" evidence="1">
    <location>
        <begin position="105"/>
        <end position="138"/>
    </location>
</feature>
<dbReference type="PANTHER" id="PTHR43677:SF4">
    <property type="entry name" value="QUINONE OXIDOREDUCTASE-LIKE PROTEIN 2"/>
    <property type="match status" value="1"/>
</dbReference>
<evidence type="ECO:0000313" key="3">
    <source>
        <dbReference type="Proteomes" id="UP000591537"/>
    </source>
</evidence>
<dbReference type="EMBL" id="JACHGV010000001">
    <property type="protein sequence ID" value="MBB6074133.1"/>
    <property type="molecule type" value="Genomic_DNA"/>
</dbReference>
<dbReference type="InterPro" id="IPR036291">
    <property type="entry name" value="NAD(P)-bd_dom_sf"/>
</dbReference>
<proteinExistence type="predicted"/>
<comment type="caution">
    <text evidence="2">The sequence shown here is derived from an EMBL/GenBank/DDBJ whole genome shotgun (WGS) entry which is preliminary data.</text>
</comment>
<dbReference type="Gene3D" id="3.40.50.720">
    <property type="entry name" value="NAD(P)-binding Rossmann-like Domain"/>
    <property type="match status" value="1"/>
</dbReference>
<protein>
    <submittedName>
        <fullName evidence="2">NADPH:quinone reductase-like Zn-dependent oxidoreductase</fullName>
    </submittedName>
</protein>
<dbReference type="Proteomes" id="UP000591537">
    <property type="component" value="Unassembled WGS sequence"/>
</dbReference>
<sequence length="138" mass="14247">MKAIGLTAFGGPEVLVVPAESVVRVPAGATGIEAATLPMNGLTARMALDLLELPAGATVAVTGAAGAVGGYAVQLAKADGFRVIADAGPKDEQLVYDVGADVVLPRGVPGDGTKEGGRRRRRTRRHRGRRRARRPRGT</sequence>
<keyword evidence="3" id="KW-1185">Reference proteome</keyword>
<feature type="compositionally biased region" description="Basic residues" evidence="1">
    <location>
        <begin position="117"/>
        <end position="138"/>
    </location>
</feature>
<evidence type="ECO:0000313" key="2">
    <source>
        <dbReference type="EMBL" id="MBB6074133.1"/>
    </source>
</evidence>
<gene>
    <name evidence="2" type="ORF">HNR57_000017</name>
</gene>
<dbReference type="GO" id="GO:0016491">
    <property type="term" value="F:oxidoreductase activity"/>
    <property type="evidence" value="ECO:0007669"/>
    <property type="project" value="TreeGrafter"/>
</dbReference>
<dbReference type="SUPFAM" id="SSF51735">
    <property type="entry name" value="NAD(P)-binding Rossmann-fold domains"/>
    <property type="match status" value="1"/>
</dbReference>